<evidence type="ECO:0000313" key="3">
    <source>
        <dbReference type="Proteomes" id="UP000809789"/>
    </source>
</evidence>
<feature type="transmembrane region" description="Helical" evidence="1">
    <location>
        <begin position="44"/>
        <end position="64"/>
    </location>
</feature>
<sequence length="66" mass="7916">MYIYLRNHANHSQYRHLRASSDNLPRGISFLHFGRPWLLHGSTIVPMGVFSLYSLLFCKFIWYLSW</sequence>
<comment type="caution">
    <text evidence="2">The sequence shown here is derived from an EMBL/GenBank/DDBJ whole genome shotgun (WGS) entry which is preliminary data.</text>
</comment>
<protein>
    <submittedName>
        <fullName evidence="2">Uncharacterized protein</fullName>
    </submittedName>
</protein>
<gene>
    <name evidence="2" type="ORF">KVT40_006001</name>
</gene>
<organism evidence="2 3">
    <name type="scientific">Elsinoe batatas</name>
    <dbReference type="NCBI Taxonomy" id="2601811"/>
    <lineage>
        <taxon>Eukaryota</taxon>
        <taxon>Fungi</taxon>
        <taxon>Dikarya</taxon>
        <taxon>Ascomycota</taxon>
        <taxon>Pezizomycotina</taxon>
        <taxon>Dothideomycetes</taxon>
        <taxon>Dothideomycetidae</taxon>
        <taxon>Myriangiales</taxon>
        <taxon>Elsinoaceae</taxon>
        <taxon>Elsinoe</taxon>
    </lineage>
</organism>
<proteinExistence type="predicted"/>
<dbReference type="AlphaFoldDB" id="A0A8K0L185"/>
<keyword evidence="3" id="KW-1185">Reference proteome</keyword>
<reference evidence="2" key="1">
    <citation type="submission" date="2021-07" db="EMBL/GenBank/DDBJ databases">
        <title>Elsinoe batatas strain:CRI-CJ2 Genome sequencing and assembly.</title>
        <authorList>
            <person name="Huang L."/>
        </authorList>
    </citation>
    <scope>NUCLEOTIDE SEQUENCE</scope>
    <source>
        <strain evidence="2">CRI-CJ2</strain>
    </source>
</reference>
<accession>A0A8K0L185</accession>
<name>A0A8K0L185_9PEZI</name>
<keyword evidence="1" id="KW-0812">Transmembrane</keyword>
<keyword evidence="1" id="KW-0472">Membrane</keyword>
<dbReference type="OrthoDB" id="10423683at2759"/>
<keyword evidence="1" id="KW-1133">Transmembrane helix</keyword>
<evidence type="ECO:0000313" key="2">
    <source>
        <dbReference type="EMBL" id="KAG8625600.1"/>
    </source>
</evidence>
<evidence type="ECO:0000256" key="1">
    <source>
        <dbReference type="SAM" id="Phobius"/>
    </source>
</evidence>
<dbReference type="EMBL" id="JAESVG020000007">
    <property type="protein sequence ID" value="KAG8625600.1"/>
    <property type="molecule type" value="Genomic_DNA"/>
</dbReference>
<dbReference type="Proteomes" id="UP000809789">
    <property type="component" value="Unassembled WGS sequence"/>
</dbReference>